<organism evidence="3 4">
    <name type="scientific">Thlaspi arvense</name>
    <name type="common">Field penny-cress</name>
    <dbReference type="NCBI Taxonomy" id="13288"/>
    <lineage>
        <taxon>Eukaryota</taxon>
        <taxon>Viridiplantae</taxon>
        <taxon>Streptophyta</taxon>
        <taxon>Embryophyta</taxon>
        <taxon>Tracheophyta</taxon>
        <taxon>Spermatophyta</taxon>
        <taxon>Magnoliopsida</taxon>
        <taxon>eudicotyledons</taxon>
        <taxon>Gunneridae</taxon>
        <taxon>Pentapetalae</taxon>
        <taxon>rosids</taxon>
        <taxon>malvids</taxon>
        <taxon>Brassicales</taxon>
        <taxon>Brassicaceae</taxon>
        <taxon>Thlaspideae</taxon>
        <taxon>Thlaspi</taxon>
    </lineage>
</organism>
<evidence type="ECO:0000256" key="1">
    <source>
        <dbReference type="SAM" id="MobiDB-lite"/>
    </source>
</evidence>
<dbReference type="PANTHER" id="PTHR47584">
    <property type="match status" value="1"/>
</dbReference>
<dbReference type="InterPro" id="IPR024752">
    <property type="entry name" value="Myb/SANT-like_dom"/>
</dbReference>
<keyword evidence="4" id="KW-1185">Reference proteome</keyword>
<accession>A0AAU9SNU1</accession>
<dbReference type="AlphaFoldDB" id="A0AAU9SNU1"/>
<feature type="domain" description="Myb/SANT-like" evidence="2">
    <location>
        <begin position="29"/>
        <end position="105"/>
    </location>
</feature>
<dbReference type="Proteomes" id="UP000836841">
    <property type="component" value="Chromosome 5"/>
</dbReference>
<dbReference type="EMBL" id="OU466861">
    <property type="protein sequence ID" value="CAH2067444.1"/>
    <property type="molecule type" value="Genomic_DNA"/>
</dbReference>
<dbReference type="InterPro" id="IPR045026">
    <property type="entry name" value="LIMYB"/>
</dbReference>
<feature type="compositionally biased region" description="Basic and acidic residues" evidence="1">
    <location>
        <begin position="193"/>
        <end position="205"/>
    </location>
</feature>
<feature type="region of interest" description="Disordered" evidence="1">
    <location>
        <begin position="173"/>
        <end position="216"/>
    </location>
</feature>
<evidence type="ECO:0000313" key="4">
    <source>
        <dbReference type="Proteomes" id="UP000836841"/>
    </source>
</evidence>
<feature type="compositionally biased region" description="Polar residues" evidence="1">
    <location>
        <begin position="173"/>
        <end position="189"/>
    </location>
</feature>
<evidence type="ECO:0000259" key="2">
    <source>
        <dbReference type="Pfam" id="PF12776"/>
    </source>
</evidence>
<dbReference type="PANTHER" id="PTHR47584:SF2">
    <property type="entry name" value="L10-INTERACTING MYB DOMAIN-CONTAINING PROTEIN-LIKE"/>
    <property type="match status" value="1"/>
</dbReference>
<reference evidence="3 4" key="1">
    <citation type="submission" date="2022-03" db="EMBL/GenBank/DDBJ databases">
        <authorList>
            <person name="Nunn A."/>
            <person name="Chopra R."/>
            <person name="Nunn A."/>
            <person name="Contreras Garrido A."/>
        </authorList>
    </citation>
    <scope>NUCLEOTIDE SEQUENCE [LARGE SCALE GENOMIC DNA]</scope>
</reference>
<name>A0AAU9SNU1_THLAR</name>
<gene>
    <name evidence="3" type="ORF">TAV2_LOCUS16961</name>
</gene>
<proteinExistence type="predicted"/>
<evidence type="ECO:0000313" key="3">
    <source>
        <dbReference type="EMBL" id="CAH2067444.1"/>
    </source>
</evidence>
<dbReference type="Pfam" id="PF12776">
    <property type="entry name" value="Myb_DNA-bind_3"/>
    <property type="match status" value="1"/>
</dbReference>
<sequence length="311" mass="35188">MLSMDDHTRMLMEIEDTQQQKQERSSRKRWTPLLDKTLADLVVKQIQLGNRQNNVFDRKTWSNIRDEFNEKTGLSYNNNQLRKHLDVLRQRYDSVKSSHAQNEFVMEDSGCILGFDLWEDLGVHPRSEPVKVKESPIYEQLCTIFGDDSAVGKYAQSSHFEGLEESSMANQTSGLFTSPAENLSSTPSVANKDLSERKRKREPDSKTSSSPGQIDPAALETMAGALSDMLTGLRSRMADLKTTDDRFSIANCVNALDEIENVDEGVYFAALDLFENPGLRETFISLKANKLRLTWLRVKCRKLSPSVAQLG</sequence>
<protein>
    <recommendedName>
        <fullName evidence="2">Myb/SANT-like domain-containing protein</fullName>
    </recommendedName>
</protein>